<dbReference type="InterPro" id="IPR050683">
    <property type="entry name" value="Bact_Polysacc_Export_ATP-bd"/>
</dbReference>
<dbReference type="Pfam" id="PF14524">
    <property type="entry name" value="Wzt_C"/>
    <property type="match status" value="1"/>
</dbReference>
<dbReference type="SMART" id="SM00382">
    <property type="entry name" value="AAA"/>
    <property type="match status" value="1"/>
</dbReference>
<dbReference type="Gene3D" id="3.40.50.300">
    <property type="entry name" value="P-loop containing nucleotide triphosphate hydrolases"/>
    <property type="match status" value="1"/>
</dbReference>
<evidence type="ECO:0000256" key="2">
    <source>
        <dbReference type="ARBA" id="ARBA00022448"/>
    </source>
</evidence>
<dbReference type="CDD" id="cd03220">
    <property type="entry name" value="ABC_KpsT_Wzt"/>
    <property type="match status" value="1"/>
</dbReference>
<protein>
    <submittedName>
        <fullName evidence="6">Sugar ABC transporter ATP-binding protein</fullName>
    </submittedName>
</protein>
<organism evidence="6 7">
    <name type="scientific">Dyella japonica DSM 16301</name>
    <dbReference type="NCBI Taxonomy" id="1440762"/>
    <lineage>
        <taxon>Bacteria</taxon>
        <taxon>Pseudomonadati</taxon>
        <taxon>Pseudomonadota</taxon>
        <taxon>Gammaproteobacteria</taxon>
        <taxon>Lysobacterales</taxon>
        <taxon>Rhodanobacteraceae</taxon>
        <taxon>Dyella</taxon>
    </lineage>
</organism>
<dbReference type="OrthoDB" id="9778870at2"/>
<evidence type="ECO:0000256" key="1">
    <source>
        <dbReference type="ARBA" id="ARBA00005417"/>
    </source>
</evidence>
<evidence type="ECO:0000256" key="4">
    <source>
        <dbReference type="ARBA" id="ARBA00022840"/>
    </source>
</evidence>
<dbReference type="STRING" id="1440762.Y882_15330"/>
<dbReference type="InterPro" id="IPR027417">
    <property type="entry name" value="P-loop_NTPase"/>
</dbReference>
<evidence type="ECO:0000259" key="5">
    <source>
        <dbReference type="PROSITE" id="PS50893"/>
    </source>
</evidence>
<dbReference type="InterPro" id="IPR003439">
    <property type="entry name" value="ABC_transporter-like_ATP-bd"/>
</dbReference>
<keyword evidence="4 6" id="KW-0067">ATP-binding</keyword>
<keyword evidence="3" id="KW-0547">Nucleotide-binding</keyword>
<dbReference type="GO" id="GO:0140359">
    <property type="term" value="F:ABC-type transporter activity"/>
    <property type="evidence" value="ECO:0007669"/>
    <property type="project" value="InterPro"/>
</dbReference>
<name>A0A0G9GZB5_9GAMM</name>
<dbReference type="Proteomes" id="UP000035481">
    <property type="component" value="Unassembled WGS sequence"/>
</dbReference>
<dbReference type="PANTHER" id="PTHR46743">
    <property type="entry name" value="TEICHOIC ACIDS EXPORT ATP-BINDING PROTEIN TAGH"/>
    <property type="match status" value="1"/>
</dbReference>
<dbReference type="GO" id="GO:0016887">
    <property type="term" value="F:ATP hydrolysis activity"/>
    <property type="evidence" value="ECO:0007669"/>
    <property type="project" value="InterPro"/>
</dbReference>
<comment type="caution">
    <text evidence="6">The sequence shown here is derived from an EMBL/GenBank/DDBJ whole genome shotgun (WGS) entry which is preliminary data.</text>
</comment>
<dbReference type="SUPFAM" id="SSF52540">
    <property type="entry name" value="P-loop containing nucleoside triphosphate hydrolases"/>
    <property type="match status" value="1"/>
</dbReference>
<dbReference type="PROSITE" id="PS50893">
    <property type="entry name" value="ABC_TRANSPORTER_2"/>
    <property type="match status" value="1"/>
</dbReference>
<dbReference type="EMBL" id="JPLA01000043">
    <property type="protein sequence ID" value="KLD62601.1"/>
    <property type="molecule type" value="Genomic_DNA"/>
</dbReference>
<gene>
    <name evidence="6" type="ORF">Y882_15330</name>
</gene>
<dbReference type="CDD" id="cd10147">
    <property type="entry name" value="Wzt_C-like"/>
    <property type="match status" value="1"/>
</dbReference>
<dbReference type="RefSeq" id="WP_046972755.1">
    <property type="nucleotide sequence ID" value="NZ_JPLA01000043.1"/>
</dbReference>
<evidence type="ECO:0000313" key="6">
    <source>
        <dbReference type="EMBL" id="KLD62601.1"/>
    </source>
</evidence>
<dbReference type="Pfam" id="PF00005">
    <property type="entry name" value="ABC_tran"/>
    <property type="match status" value="1"/>
</dbReference>
<reference evidence="6 7" key="1">
    <citation type="journal article" date="2015" name="Antonie Van Leeuwenhoek">
        <title>A phylogenomic and molecular marker based taxonomic framework for the order Xanthomonadales: proposal to transfer the families Algiphilaceae and Solimonadaceae to the order Nevskiales ord. nov. and to create a new family within the order Xanthomonadales, the family Rhodanobacteraceae fam. nov., containing the genus Rhodanobacter and its closest relatives.</title>
        <authorList>
            <person name="Naushad S."/>
            <person name="Adeolu M."/>
            <person name="Wong S."/>
            <person name="Sohail M."/>
            <person name="Schellhorn H.E."/>
            <person name="Gupta R.S."/>
        </authorList>
    </citation>
    <scope>NUCLEOTIDE SEQUENCE [LARGE SCALE GENOMIC DNA]</scope>
    <source>
        <strain evidence="6 7">DSM 16301</strain>
    </source>
</reference>
<keyword evidence="2" id="KW-0813">Transport</keyword>
<comment type="similarity">
    <text evidence="1">Belongs to the ABC transporter superfamily.</text>
</comment>
<sequence length="463" mass="50133">MSSNVSIRVDGISKCYNVYASPMDRLLQSLYPRAARMAGGVGARRVANALRERRNFSEFWALRDVSFEVKRGETVGIVGRNGSGKSTLLQMIAGTLTPTQGSISVQGRIAALLELGSGFNPEFTGIENVHLNASVLGLTDAEIDQRMDSILAFADIGDFAKRPIKTYSSGMVVRLAFAVQAQVEPDILIVDEALSVGDAKFQAKCFARLESLKEAGTSILFVSHATEQVISHCDRAILLHDGLVHQHGKPKDVVHTYLDLLFGGSRKLAKTAGTTEASILGATPEAKKELTDGSYALDMRPGAFEERGNYSPYEYRWGNRAAQILDFRLVGPNGAEPSVVLAGDRLRLTLGIAFNETVFRPIFGLTIKTKDGITVYGSNTEMSETSLPSGIGHAGTHAIVSFDFDCMLGPGDYFFSVGVASRDGEEAIPHDRRYDAIHINVNDTGFFGLAKINMTMDAKEALP</sequence>
<feature type="domain" description="ABC transporter" evidence="5">
    <location>
        <begin position="44"/>
        <end position="266"/>
    </location>
</feature>
<evidence type="ECO:0000256" key="3">
    <source>
        <dbReference type="ARBA" id="ARBA00022741"/>
    </source>
</evidence>
<dbReference type="GO" id="GO:0005524">
    <property type="term" value="F:ATP binding"/>
    <property type="evidence" value="ECO:0007669"/>
    <property type="project" value="UniProtKB-KW"/>
</dbReference>
<dbReference type="InterPro" id="IPR003593">
    <property type="entry name" value="AAA+_ATPase"/>
</dbReference>
<dbReference type="InterPro" id="IPR029439">
    <property type="entry name" value="Wzt_C"/>
</dbReference>
<dbReference type="PANTHER" id="PTHR46743:SF2">
    <property type="entry name" value="TEICHOIC ACIDS EXPORT ATP-BINDING PROTEIN TAGH"/>
    <property type="match status" value="1"/>
</dbReference>
<dbReference type="InterPro" id="IPR015860">
    <property type="entry name" value="ABC_transpr_TagH-like"/>
</dbReference>
<evidence type="ECO:0000313" key="7">
    <source>
        <dbReference type="Proteomes" id="UP000035481"/>
    </source>
</evidence>
<dbReference type="AlphaFoldDB" id="A0A0G9GZB5"/>
<accession>A0A0G9GZB5</accession>
<dbReference type="PATRIC" id="fig|1440762.4.peg.2790"/>
<proteinExistence type="inferred from homology"/>
<dbReference type="GO" id="GO:0016020">
    <property type="term" value="C:membrane"/>
    <property type="evidence" value="ECO:0007669"/>
    <property type="project" value="InterPro"/>
</dbReference>
<dbReference type="Gene3D" id="2.70.50.60">
    <property type="entry name" value="abc- transporter (atp binding component) like domain"/>
    <property type="match status" value="1"/>
</dbReference>